<dbReference type="AlphaFoldDB" id="A0A1A8X113"/>
<dbReference type="VEuPathDB" id="PlasmoDB:PmUG01_13064000"/>
<evidence type="ECO:0000313" key="2">
    <source>
        <dbReference type="EMBL" id="SBS98291.1"/>
    </source>
</evidence>
<dbReference type="Proteomes" id="UP000078597">
    <property type="component" value="Unassembled WGS sequence"/>
</dbReference>
<feature type="region of interest" description="Disordered" evidence="1">
    <location>
        <begin position="198"/>
        <end position="241"/>
    </location>
</feature>
<evidence type="ECO:0000313" key="3">
    <source>
        <dbReference type="Proteomes" id="UP000078597"/>
    </source>
</evidence>
<organism evidence="2 3">
    <name type="scientific">Plasmodium malariae</name>
    <dbReference type="NCBI Taxonomy" id="5858"/>
    <lineage>
        <taxon>Eukaryota</taxon>
        <taxon>Sar</taxon>
        <taxon>Alveolata</taxon>
        <taxon>Apicomplexa</taxon>
        <taxon>Aconoidasida</taxon>
        <taxon>Haemosporida</taxon>
        <taxon>Plasmodiidae</taxon>
        <taxon>Plasmodium</taxon>
        <taxon>Plasmodium (Plasmodium)</taxon>
    </lineage>
</organism>
<feature type="compositionally biased region" description="Basic and acidic residues" evidence="1">
    <location>
        <begin position="198"/>
        <end position="208"/>
    </location>
</feature>
<feature type="compositionally biased region" description="Polar residues" evidence="1">
    <location>
        <begin position="255"/>
        <end position="275"/>
    </location>
</feature>
<evidence type="ECO:0000256" key="1">
    <source>
        <dbReference type="SAM" id="MobiDB-lite"/>
    </source>
</evidence>
<dbReference type="EMBL" id="FLQW01005079">
    <property type="protein sequence ID" value="SBS98291.1"/>
    <property type="molecule type" value="Genomic_DNA"/>
</dbReference>
<sequence length="725" mass="86676">MSDGYFRIIKNHVERKTLSLSDAKNVEEFRKECLNLAGYLIQKMFPPKGETPRTWEAGIKHLLRRYFNKTTKYGKCPMILDNKHKEILELKYDEEDFCRKKRRDLLNIDHLKRSISCKCDNEYLTKCKEYNVWIKEMEKKFEPKRSLIQTCYKKKKPKNPLLICDILDSKTFEELRDCSCTHTDAKCEALTGKEEKILQKPSASKDESISTSHLQAEQALSDTRASITTQPVGKIQSEEQPEIQVQLRKQIPNIQEENPDTPQVQDTELLPSTVSESRDSEASERLTLVQQKSPVNAHPSETNSLINSASFSSPHILLPPKSSKISVFSNNIFHEYVFFFICKYTLMGQLKKKKKIKRRQAKFLKILIPSRSVRKREFLTHNHLEHPSYDDEVITKKIKILEHNMIKNLQESKQKKKRSKTIIEVHMEVLQEWKNEEWNYKKGEFLKICLEVFTKELYGLFPNLTNEELIMENIKSRSDVEKHKNLWNKWIERHRNISEKLNKVDWYNNLKNEWKKEKFYIKEMEELKNKSSNKKQNNLFLEREKDFWKKWILKKADIIEQYFEQDWFKGLTEEYQNLLNEYKNDEYENDVSIINIEELEHKENYEELYKYIKKKLLSKLCILVLMTILEECKKEEYIEDRELHLDSFINKRKTKKNSEKIPEISDKFIEKYSNVYENSKNSDIQNNIEENFFREEMNDWIGEEVTYVNSTECVSNIDKYYNSTT</sequence>
<gene>
    <name evidence="2" type="ORF">PMALA_063080</name>
</gene>
<protein>
    <submittedName>
        <fullName evidence="2">STP1 protein</fullName>
    </submittedName>
</protein>
<name>A0A1A8X113_PLAMA</name>
<feature type="compositionally biased region" description="Polar residues" evidence="1">
    <location>
        <begin position="209"/>
        <end position="231"/>
    </location>
</feature>
<feature type="region of interest" description="Disordered" evidence="1">
    <location>
        <begin position="255"/>
        <end position="284"/>
    </location>
</feature>
<proteinExistence type="predicted"/>
<accession>A0A1A8X113</accession>
<reference evidence="3" key="1">
    <citation type="submission" date="2016-05" db="EMBL/GenBank/DDBJ databases">
        <authorList>
            <person name="Naeem Raeece"/>
        </authorList>
    </citation>
    <scope>NUCLEOTIDE SEQUENCE [LARGE SCALE GENOMIC DNA]</scope>
</reference>